<comment type="caution">
    <text evidence="2">The sequence shown here is derived from an EMBL/GenBank/DDBJ whole genome shotgun (WGS) entry which is preliminary data.</text>
</comment>
<organism evidence="2 3">
    <name type="scientific">Candidatus Berkelbacteria bacterium CG10_big_fil_rev_8_21_14_0_10_43_13</name>
    <dbReference type="NCBI Taxonomy" id="1974514"/>
    <lineage>
        <taxon>Bacteria</taxon>
        <taxon>Candidatus Berkelbacteria</taxon>
    </lineage>
</organism>
<feature type="transmembrane region" description="Helical" evidence="1">
    <location>
        <begin position="85"/>
        <end position="106"/>
    </location>
</feature>
<sequence>MNLSFLHQSSYWLATNSDMKGIYYTVYLVFFSLLFIFGIGIFMLSKSDLRKVWLRYATPFTLFGILGWIYLFATREELPGLSTRLTLLLIMSVFLLWILFLLGWSAKRVPKMIKEKKTEEKFSKYLPKTAKYENNTKLRKLR</sequence>
<feature type="transmembrane region" description="Helical" evidence="1">
    <location>
        <begin position="22"/>
        <end position="44"/>
    </location>
</feature>
<feature type="transmembrane region" description="Helical" evidence="1">
    <location>
        <begin position="56"/>
        <end position="73"/>
    </location>
</feature>
<protein>
    <submittedName>
        <fullName evidence="2">Uncharacterized protein</fullName>
    </submittedName>
</protein>
<dbReference type="Proteomes" id="UP000231382">
    <property type="component" value="Unassembled WGS sequence"/>
</dbReference>
<evidence type="ECO:0000313" key="3">
    <source>
        <dbReference type="Proteomes" id="UP000231382"/>
    </source>
</evidence>
<keyword evidence="1" id="KW-1133">Transmembrane helix</keyword>
<keyword evidence="1" id="KW-0812">Transmembrane</keyword>
<proteinExistence type="predicted"/>
<reference evidence="3" key="1">
    <citation type="submission" date="2017-09" db="EMBL/GenBank/DDBJ databases">
        <title>Depth-based differentiation of microbial function through sediment-hosted aquifers and enrichment of novel symbionts in the deep terrestrial subsurface.</title>
        <authorList>
            <person name="Probst A.J."/>
            <person name="Ladd B."/>
            <person name="Jarett J.K."/>
            <person name="Geller-Mcgrath D.E."/>
            <person name="Sieber C.M.K."/>
            <person name="Emerson J.B."/>
            <person name="Anantharaman K."/>
            <person name="Thomas B.C."/>
            <person name="Malmstrom R."/>
            <person name="Stieglmeier M."/>
            <person name="Klingl A."/>
            <person name="Woyke T."/>
            <person name="Ryan C.M."/>
            <person name="Banfield J.F."/>
        </authorList>
    </citation>
    <scope>NUCLEOTIDE SEQUENCE [LARGE SCALE GENOMIC DNA]</scope>
</reference>
<accession>A0A2H0W8V1</accession>
<evidence type="ECO:0000313" key="2">
    <source>
        <dbReference type="EMBL" id="PIS07778.1"/>
    </source>
</evidence>
<dbReference type="EMBL" id="PEZW01000011">
    <property type="protein sequence ID" value="PIS07778.1"/>
    <property type="molecule type" value="Genomic_DNA"/>
</dbReference>
<keyword evidence="1" id="KW-0472">Membrane</keyword>
<evidence type="ECO:0000256" key="1">
    <source>
        <dbReference type="SAM" id="Phobius"/>
    </source>
</evidence>
<gene>
    <name evidence="2" type="ORF">COT78_01600</name>
</gene>
<name>A0A2H0W8V1_9BACT</name>
<dbReference type="AlphaFoldDB" id="A0A2H0W8V1"/>